<keyword evidence="1 3" id="KW-0560">Oxidoreductase</keyword>
<dbReference type="EMBL" id="CP104013">
    <property type="protein sequence ID" value="UYP47893.1"/>
    <property type="molecule type" value="Genomic_DNA"/>
</dbReference>
<dbReference type="InterPro" id="IPR036188">
    <property type="entry name" value="FAD/NAD-bd_sf"/>
</dbReference>
<keyword evidence="4" id="KW-1185">Reference proteome</keyword>
<accession>A0ABY6HWI5</accession>
<dbReference type="PRINTS" id="PR00411">
    <property type="entry name" value="PNDRDTASEI"/>
</dbReference>
<reference evidence="3" key="1">
    <citation type="submission" date="2022-09" db="EMBL/GenBank/DDBJ databases">
        <title>Actin cytoskeleton and complex cell architecture in an #Asgard archaeon.</title>
        <authorList>
            <person name="Ponce Toledo R.I."/>
            <person name="Schleper C."/>
            <person name="Rodrigues Oliveira T."/>
            <person name="Wollweber F."/>
            <person name="Xu J."/>
            <person name="Rittmann S."/>
            <person name="Klingl A."/>
            <person name="Pilhofer M."/>
        </authorList>
    </citation>
    <scope>NUCLEOTIDE SEQUENCE</scope>
    <source>
        <strain evidence="3">B-35</strain>
    </source>
</reference>
<dbReference type="Proteomes" id="UP001208689">
    <property type="component" value="Chromosome"/>
</dbReference>
<dbReference type="EC" id="1.18.1.2" evidence="3"/>
<evidence type="ECO:0000313" key="4">
    <source>
        <dbReference type="Proteomes" id="UP001208689"/>
    </source>
</evidence>
<sequence>MSANNEIKEIQYDVVVIGGGPAGLAAALKADQEGCSVLVLERDNELGGILQQCIHNGFGLKHFKEELTGPEYAQRFIDMIGQSNVKIMLKSMVINLTPNKIVSVINSKTGLFHVKTKAIILAMGCRERTRGAINIPGSRPAGIFPAGQAQRFINMEGYIPGHRVLILGSGDIGMIMARRCILEGMKVLAVSEVLPYPSGLKRNQVQCLDDYGIPLYLRHTIIDIRGKERVEGATIAEIDEKWRPIPGTEKHFDCDTILFSVGLIPENELSATAGCDIANNGGPNVNEYLQTTIPGIFACGNVLQVHDLVDWVTEEAEQAGKNAALYAKKELLIPTLETCRSVTIKPGTNVGYTVPERIDDLTSEKVIKFSYRVKNPRSNIRTQIISKGKVIYSRRHKFVLPSEMININAKLNPEDVGDEITVNVTEKKQTINIIEKTMLEGD</sequence>
<evidence type="ECO:0000313" key="3">
    <source>
        <dbReference type="EMBL" id="UYP47893.1"/>
    </source>
</evidence>
<organism evidence="3 4">
    <name type="scientific">Candidatus Lokiarchaeum ossiferum</name>
    <dbReference type="NCBI Taxonomy" id="2951803"/>
    <lineage>
        <taxon>Archaea</taxon>
        <taxon>Promethearchaeati</taxon>
        <taxon>Promethearchaeota</taxon>
        <taxon>Promethearchaeia</taxon>
        <taxon>Promethearchaeales</taxon>
        <taxon>Promethearchaeaceae</taxon>
        <taxon>Candidatus Lokiarchaeum</taxon>
    </lineage>
</organism>
<dbReference type="PRINTS" id="PR00368">
    <property type="entry name" value="FADPNR"/>
</dbReference>
<dbReference type="Pfam" id="PF07992">
    <property type="entry name" value="Pyr_redox_2"/>
    <property type="match status" value="1"/>
</dbReference>
<dbReference type="SUPFAM" id="SSF51905">
    <property type="entry name" value="FAD/NAD(P)-binding domain"/>
    <property type="match status" value="1"/>
</dbReference>
<feature type="domain" description="FAD/NAD(P)-binding" evidence="2">
    <location>
        <begin position="12"/>
        <end position="305"/>
    </location>
</feature>
<proteinExistence type="predicted"/>
<dbReference type="PANTHER" id="PTHR42949:SF3">
    <property type="entry name" value="ANAEROBIC GLYCEROL-3-PHOSPHATE DEHYDROGENASE SUBUNIT B"/>
    <property type="match status" value="1"/>
</dbReference>
<evidence type="ECO:0000259" key="2">
    <source>
        <dbReference type="Pfam" id="PF07992"/>
    </source>
</evidence>
<dbReference type="PANTHER" id="PTHR42949">
    <property type="entry name" value="ANAEROBIC GLYCEROL-3-PHOSPHATE DEHYDROGENASE SUBUNIT B"/>
    <property type="match status" value="1"/>
</dbReference>
<gene>
    <name evidence="3" type="ORF">NEF87_004178</name>
</gene>
<dbReference type="Gene3D" id="3.50.50.60">
    <property type="entry name" value="FAD/NAD(P)-binding domain"/>
    <property type="match status" value="2"/>
</dbReference>
<dbReference type="InterPro" id="IPR023753">
    <property type="entry name" value="FAD/NAD-binding_dom"/>
</dbReference>
<evidence type="ECO:0000256" key="1">
    <source>
        <dbReference type="ARBA" id="ARBA00023002"/>
    </source>
</evidence>
<dbReference type="GO" id="GO:0004324">
    <property type="term" value="F:ferredoxin-NADP+ reductase activity"/>
    <property type="evidence" value="ECO:0007669"/>
    <property type="project" value="UniProtKB-EC"/>
</dbReference>
<dbReference type="InterPro" id="IPR051691">
    <property type="entry name" value="Metab_Enz_Cyan_OpOx_G3PDH"/>
</dbReference>
<protein>
    <submittedName>
        <fullName evidence="3">Ferredoxin--NADP reductase</fullName>
        <ecNumber evidence="3">1.18.1.2</ecNumber>
    </submittedName>
</protein>
<name>A0ABY6HWI5_9ARCH</name>